<dbReference type="SUPFAM" id="SSF50370">
    <property type="entry name" value="Ricin B-like lectins"/>
    <property type="match status" value="2"/>
</dbReference>
<dbReference type="Pfam" id="PF09118">
    <property type="entry name" value="GO-like_E_set"/>
    <property type="match status" value="1"/>
</dbReference>
<dbReference type="PANTHER" id="PTHR32208">
    <property type="entry name" value="SECRETED PROTEIN-RELATED"/>
    <property type="match status" value="1"/>
</dbReference>
<dbReference type="Pfam" id="PF00652">
    <property type="entry name" value="Ricin_B_lectin"/>
    <property type="match status" value="2"/>
</dbReference>
<sequence length="888" mass="94724">MRRILPGLVLSVLLAGTAVAAPPHDHAAHGHDHGTHSHGLPPGASPDRETPEYLYEQERKVLGEQHAREHLDARKRSLREGRKADPHAKFAPGETPPPPGPAHEVGRFETSGAAQPSPDYGVHVAVLPTGKVLSFSFDEVTKNPQEETAPTYTVGPRNRGRAYLWDPNAGTGANAWKSVPPPMIDMPDGTGQARPAPLFCTGMAFLPNGNLAVFGGNLARNGQLSGARLVFTFNPWTETWHRQQDLSVGRWYPTSFLTPDGRVGSVSGEDENGWLTAKTELFPARNTAIPGVTQRNATNLPSEVAPMQVFTWDYPHAFTMADGSTYLLGRGADQQQRINTTSWSIQRLADRPDGAVRRYAGAVALPGGTNGPTQALVAGGNAGDPRALRLDSATGQWSTDSTRAFSRNNDNLVLLPDGGVLSVNGETGGALRDYGAGYKVAEGDQRYRQVELYDPAAKSWRLGPSSAMLRGYHSNAVLLADGRVLVTGDEFQQMTRDPDKNDNLLGSIEVYQPPNLFRGPRPSITHAPEVLQYGQSFTVDYQGEAPATRAVLVAPSASTHSLNTTQRHVELTVESTVDGKLTLRAPADAAAALPGYHMLFLLTATGAPSVSVPVRFDPQAQRRATFTDAPVTTDQPGERCVDAAGARNAPGTKVQIWDCNGSNAQRVTLRADGRLAIASGGCVDYGDDQPAAGRVVTIQNCGGDGQVFTYDTAKRALLAPNNLVLDVFGNRSDAGAELGLWHPLNNPNQTWTPANGPRPDNSLLHTDLDGARCLDAAGGSSAPGTKIQLYDCNGSPAQRFTHRPDGRMAIASGGCLDHGPDNPPAPHLVTVQPCGGDGQIWSYNPATRVLRAGSNGLAVDVGNFNPNNGADIVVYHVHRGLNQFWGIG</sequence>
<dbReference type="Gene3D" id="2.80.10.50">
    <property type="match status" value="2"/>
</dbReference>
<dbReference type="GO" id="GO:0005975">
    <property type="term" value="P:carbohydrate metabolic process"/>
    <property type="evidence" value="ECO:0007669"/>
    <property type="project" value="UniProtKB-ARBA"/>
</dbReference>
<dbReference type="RefSeq" id="WP_185001465.1">
    <property type="nucleotide sequence ID" value="NZ_BAAAUI010000006.1"/>
</dbReference>
<dbReference type="PANTHER" id="PTHR32208:SF21">
    <property type="entry name" value="LOW QUALITY PROTEIN: ALDEHYDE OXIDASE GLOX-LIKE"/>
    <property type="match status" value="1"/>
</dbReference>
<dbReference type="InterPro" id="IPR037293">
    <property type="entry name" value="Gal_Oxidase_central_sf"/>
</dbReference>
<proteinExistence type="predicted"/>
<dbReference type="Proteomes" id="UP000533598">
    <property type="component" value="Unassembled WGS sequence"/>
</dbReference>
<dbReference type="Gene3D" id="2.130.10.80">
    <property type="entry name" value="Galactose oxidase/kelch, beta-propeller"/>
    <property type="match status" value="1"/>
</dbReference>
<dbReference type="InterPro" id="IPR035992">
    <property type="entry name" value="Ricin_B-like_lectins"/>
</dbReference>
<dbReference type="EMBL" id="JACHMH010000001">
    <property type="protein sequence ID" value="MBB4675500.1"/>
    <property type="molecule type" value="Genomic_DNA"/>
</dbReference>
<organism evidence="4 5">
    <name type="scientific">Crossiella cryophila</name>
    <dbReference type="NCBI Taxonomy" id="43355"/>
    <lineage>
        <taxon>Bacteria</taxon>
        <taxon>Bacillati</taxon>
        <taxon>Actinomycetota</taxon>
        <taxon>Actinomycetes</taxon>
        <taxon>Pseudonocardiales</taxon>
        <taxon>Pseudonocardiaceae</taxon>
        <taxon>Crossiella</taxon>
    </lineage>
</organism>
<dbReference type="CDD" id="cd02851">
    <property type="entry name" value="E_set_GO_C"/>
    <property type="match status" value="1"/>
</dbReference>
<protein>
    <recommendedName>
        <fullName evidence="3">Ricin B lectin domain-containing protein</fullName>
    </recommendedName>
</protein>
<feature type="region of interest" description="Disordered" evidence="1">
    <location>
        <begin position="23"/>
        <end position="49"/>
    </location>
</feature>
<dbReference type="SUPFAM" id="SSF81296">
    <property type="entry name" value="E set domains"/>
    <property type="match status" value="1"/>
</dbReference>
<feature type="domain" description="Ricin B lectin" evidence="3">
    <location>
        <begin position="758"/>
        <end position="888"/>
    </location>
</feature>
<reference evidence="4 5" key="1">
    <citation type="submission" date="2020-08" db="EMBL/GenBank/DDBJ databases">
        <title>Sequencing the genomes of 1000 actinobacteria strains.</title>
        <authorList>
            <person name="Klenk H.-P."/>
        </authorList>
    </citation>
    <scope>NUCLEOTIDE SEQUENCE [LARGE SCALE GENOMIC DNA]</scope>
    <source>
        <strain evidence="4 5">DSM 44230</strain>
    </source>
</reference>
<evidence type="ECO:0000256" key="1">
    <source>
        <dbReference type="SAM" id="MobiDB-lite"/>
    </source>
</evidence>
<dbReference type="SUPFAM" id="SSF50965">
    <property type="entry name" value="Galactose oxidase, central domain"/>
    <property type="match status" value="1"/>
</dbReference>
<dbReference type="PROSITE" id="PS50231">
    <property type="entry name" value="RICIN_B_LECTIN"/>
    <property type="match status" value="2"/>
</dbReference>
<comment type="caution">
    <text evidence="4">The sequence shown here is derived from an EMBL/GenBank/DDBJ whole genome shotgun (WGS) entry which is preliminary data.</text>
</comment>
<dbReference type="InterPro" id="IPR000772">
    <property type="entry name" value="Ricin_B_lectin"/>
</dbReference>
<dbReference type="InterPro" id="IPR015202">
    <property type="entry name" value="GO-like_E_set"/>
</dbReference>
<keyword evidence="5" id="KW-1185">Reference proteome</keyword>
<dbReference type="AlphaFoldDB" id="A0A7W7FS22"/>
<dbReference type="InterPro" id="IPR013783">
    <property type="entry name" value="Ig-like_fold"/>
</dbReference>
<evidence type="ECO:0000313" key="5">
    <source>
        <dbReference type="Proteomes" id="UP000533598"/>
    </source>
</evidence>
<feature type="chain" id="PRO_5038991384" description="Ricin B lectin domain-containing protein" evidence="2">
    <location>
        <begin position="21"/>
        <end position="888"/>
    </location>
</feature>
<feature type="region of interest" description="Disordered" evidence="1">
    <location>
        <begin position="64"/>
        <end position="116"/>
    </location>
</feature>
<dbReference type="InterPro" id="IPR014756">
    <property type="entry name" value="Ig_E-set"/>
</dbReference>
<feature type="compositionally biased region" description="Basic and acidic residues" evidence="1">
    <location>
        <begin position="23"/>
        <end position="35"/>
    </location>
</feature>
<name>A0A7W7FS22_9PSEU</name>
<feature type="signal peptide" evidence="2">
    <location>
        <begin position="1"/>
        <end position="20"/>
    </location>
</feature>
<dbReference type="CDD" id="cd00161">
    <property type="entry name" value="beta-trefoil_Ricin-like"/>
    <property type="match status" value="1"/>
</dbReference>
<evidence type="ECO:0000256" key="2">
    <source>
        <dbReference type="SAM" id="SignalP"/>
    </source>
</evidence>
<dbReference type="Gene3D" id="2.60.40.10">
    <property type="entry name" value="Immunoglobulins"/>
    <property type="match status" value="1"/>
</dbReference>
<dbReference type="InterPro" id="IPR011043">
    <property type="entry name" value="Gal_Oxase/kelch_b-propeller"/>
</dbReference>
<accession>A0A7W7FS22</accession>
<feature type="compositionally biased region" description="Basic and acidic residues" evidence="1">
    <location>
        <begin position="64"/>
        <end position="88"/>
    </location>
</feature>
<dbReference type="SMART" id="SM00458">
    <property type="entry name" value="RICIN"/>
    <property type="match status" value="2"/>
</dbReference>
<gene>
    <name evidence="4" type="ORF">HNR67_001618</name>
</gene>
<evidence type="ECO:0000259" key="3">
    <source>
        <dbReference type="SMART" id="SM00458"/>
    </source>
</evidence>
<feature type="domain" description="Ricin B lectin" evidence="3">
    <location>
        <begin position="629"/>
        <end position="754"/>
    </location>
</feature>
<keyword evidence="2" id="KW-0732">Signal</keyword>
<evidence type="ECO:0000313" key="4">
    <source>
        <dbReference type="EMBL" id="MBB4675500.1"/>
    </source>
</evidence>